<gene>
    <name evidence="3" type="ORF">Pen02_09690</name>
</gene>
<keyword evidence="4" id="KW-1185">Reference proteome</keyword>
<comment type="caution">
    <text evidence="3">The sequence shown here is derived from an EMBL/GenBank/DDBJ whole genome shotgun (WGS) entry which is preliminary data.</text>
</comment>
<feature type="region of interest" description="Disordered" evidence="1">
    <location>
        <begin position="22"/>
        <end position="42"/>
    </location>
</feature>
<evidence type="ECO:0000256" key="2">
    <source>
        <dbReference type="SAM" id="Phobius"/>
    </source>
</evidence>
<evidence type="ECO:0000313" key="3">
    <source>
        <dbReference type="EMBL" id="GIG86033.1"/>
    </source>
</evidence>
<feature type="transmembrane region" description="Helical" evidence="2">
    <location>
        <begin position="110"/>
        <end position="129"/>
    </location>
</feature>
<sequence>MTSDPSQIRADINRTQDTLGANMNALGDRMNPRNAANRQAGKVRGGWQRIRENVMGSTAHARDNVMGARDNVMGTAQHARETSQARLAGAGNRLQSMGQQARQQPEGHPLAAGLIAFGLGVIASALLPASDPERRMAGRLRDEFSEHSGQLKQQATGAAQQAREHLREPVQQATESVRSKAGQQAGGMREQARSSAQELRGQAQEKAGEARRR</sequence>
<dbReference type="Proteomes" id="UP000646749">
    <property type="component" value="Unassembled WGS sequence"/>
</dbReference>
<dbReference type="InterPro" id="IPR022062">
    <property type="entry name" value="DUF3618"/>
</dbReference>
<keyword evidence="2" id="KW-1133">Transmembrane helix</keyword>
<feature type="region of interest" description="Disordered" evidence="1">
    <location>
        <begin position="144"/>
        <end position="213"/>
    </location>
</feature>
<reference evidence="3 4" key="1">
    <citation type="submission" date="2021-01" db="EMBL/GenBank/DDBJ databases">
        <title>Whole genome shotgun sequence of Plantactinospora endophytica NBRC 110450.</title>
        <authorList>
            <person name="Komaki H."/>
            <person name="Tamura T."/>
        </authorList>
    </citation>
    <scope>NUCLEOTIDE SEQUENCE [LARGE SCALE GENOMIC DNA]</scope>
    <source>
        <strain evidence="3 4">NBRC 110450</strain>
    </source>
</reference>
<organism evidence="3 4">
    <name type="scientific">Plantactinospora endophytica</name>
    <dbReference type="NCBI Taxonomy" id="673535"/>
    <lineage>
        <taxon>Bacteria</taxon>
        <taxon>Bacillati</taxon>
        <taxon>Actinomycetota</taxon>
        <taxon>Actinomycetes</taxon>
        <taxon>Micromonosporales</taxon>
        <taxon>Micromonosporaceae</taxon>
        <taxon>Plantactinospora</taxon>
    </lineage>
</organism>
<dbReference type="RefSeq" id="WP_203864645.1">
    <property type="nucleotide sequence ID" value="NZ_BONW01000002.1"/>
</dbReference>
<evidence type="ECO:0000313" key="4">
    <source>
        <dbReference type="Proteomes" id="UP000646749"/>
    </source>
</evidence>
<protein>
    <recommendedName>
        <fullName evidence="5">DUF3618 domain-containing protein</fullName>
    </recommendedName>
</protein>
<dbReference type="Pfam" id="PF12277">
    <property type="entry name" value="DUF3618"/>
    <property type="match status" value="1"/>
</dbReference>
<evidence type="ECO:0000256" key="1">
    <source>
        <dbReference type="SAM" id="MobiDB-lite"/>
    </source>
</evidence>
<evidence type="ECO:0008006" key="5">
    <source>
        <dbReference type="Google" id="ProtNLM"/>
    </source>
</evidence>
<dbReference type="EMBL" id="BONW01000002">
    <property type="protein sequence ID" value="GIG86033.1"/>
    <property type="molecule type" value="Genomic_DNA"/>
</dbReference>
<feature type="compositionally biased region" description="Polar residues" evidence="1">
    <location>
        <begin position="147"/>
        <end position="159"/>
    </location>
</feature>
<keyword evidence="2" id="KW-0472">Membrane</keyword>
<proteinExistence type="predicted"/>
<name>A0ABQ4DUA3_9ACTN</name>
<dbReference type="Gene3D" id="1.20.120.20">
    <property type="entry name" value="Apolipoprotein"/>
    <property type="match status" value="1"/>
</dbReference>
<dbReference type="SUPFAM" id="SSF58113">
    <property type="entry name" value="Apolipoprotein A-I"/>
    <property type="match status" value="1"/>
</dbReference>
<accession>A0ABQ4DUA3</accession>
<keyword evidence="2" id="KW-0812">Transmembrane</keyword>